<keyword evidence="1 4" id="KW-0963">Cytoplasm</keyword>
<dbReference type="InterPro" id="IPR007471">
    <property type="entry name" value="N-end_Aminoacyl_Trfase_N"/>
</dbReference>
<dbReference type="NCBIfam" id="NF002341">
    <property type="entry name" value="PRK01305.1-1"/>
    <property type="match status" value="1"/>
</dbReference>
<dbReference type="SUPFAM" id="SSF55729">
    <property type="entry name" value="Acyl-CoA N-acyltransferases (Nat)"/>
    <property type="match status" value="1"/>
</dbReference>
<accession>A0A1E5QBV6</accession>
<evidence type="ECO:0000256" key="4">
    <source>
        <dbReference type="HAMAP-Rule" id="MF_00689"/>
    </source>
</evidence>
<evidence type="ECO:0000259" key="6">
    <source>
        <dbReference type="Pfam" id="PF04377"/>
    </source>
</evidence>
<keyword evidence="3 4" id="KW-0012">Acyltransferase</keyword>
<comment type="catalytic activity">
    <reaction evidence="4">
        <text>N-terminal L-aspartyl-[protein] + L-leucyl-tRNA(Leu) = N-terminal L-leucyl-L-aspartyl-[protein] + tRNA(Leu) + H(+)</text>
        <dbReference type="Rhea" id="RHEA:50420"/>
        <dbReference type="Rhea" id="RHEA-COMP:9613"/>
        <dbReference type="Rhea" id="RHEA-COMP:9622"/>
        <dbReference type="Rhea" id="RHEA-COMP:12669"/>
        <dbReference type="Rhea" id="RHEA-COMP:12674"/>
        <dbReference type="ChEBI" id="CHEBI:15378"/>
        <dbReference type="ChEBI" id="CHEBI:64720"/>
        <dbReference type="ChEBI" id="CHEBI:78442"/>
        <dbReference type="ChEBI" id="CHEBI:78494"/>
        <dbReference type="ChEBI" id="CHEBI:133042"/>
        <dbReference type="EC" id="2.3.2.29"/>
    </reaction>
</comment>
<feature type="domain" description="N-end aminoacyl transferase N-terminal" evidence="5">
    <location>
        <begin position="19"/>
        <end position="88"/>
    </location>
</feature>
<protein>
    <recommendedName>
        <fullName evidence="4">Aspartate/glutamate leucyltransferase</fullName>
        <ecNumber evidence="4">2.3.2.29</ecNumber>
    </recommendedName>
</protein>
<evidence type="ECO:0000256" key="3">
    <source>
        <dbReference type="ARBA" id="ARBA00023315"/>
    </source>
</evidence>
<evidence type="ECO:0000256" key="1">
    <source>
        <dbReference type="ARBA" id="ARBA00022490"/>
    </source>
</evidence>
<dbReference type="InterPro" id="IPR007472">
    <property type="entry name" value="N-end_Aminoacyl_Trfase_C"/>
</dbReference>
<evidence type="ECO:0000313" key="8">
    <source>
        <dbReference type="Proteomes" id="UP000095347"/>
    </source>
</evidence>
<dbReference type="RefSeq" id="WP_069956585.1">
    <property type="nucleotide sequence ID" value="NZ_MCGG01000007.1"/>
</dbReference>
<dbReference type="PANTHER" id="PTHR21367">
    <property type="entry name" value="ARGININE-TRNA-PROTEIN TRANSFERASE 1"/>
    <property type="match status" value="1"/>
</dbReference>
<dbReference type="InterPro" id="IPR017138">
    <property type="entry name" value="Asp_Glu_LeuTrfase"/>
</dbReference>
<dbReference type="Proteomes" id="UP000095347">
    <property type="component" value="Unassembled WGS sequence"/>
</dbReference>
<dbReference type="NCBIfam" id="NF002342">
    <property type="entry name" value="PRK01305.1-3"/>
    <property type="match status" value="1"/>
</dbReference>
<comment type="catalytic activity">
    <reaction evidence="4">
        <text>N-terminal L-glutamyl-[protein] + L-leucyl-tRNA(Leu) = N-terminal L-leucyl-L-glutamyl-[protein] + tRNA(Leu) + H(+)</text>
        <dbReference type="Rhea" id="RHEA:50412"/>
        <dbReference type="Rhea" id="RHEA-COMP:9613"/>
        <dbReference type="Rhea" id="RHEA-COMP:9622"/>
        <dbReference type="Rhea" id="RHEA-COMP:12664"/>
        <dbReference type="Rhea" id="RHEA-COMP:12668"/>
        <dbReference type="ChEBI" id="CHEBI:15378"/>
        <dbReference type="ChEBI" id="CHEBI:64721"/>
        <dbReference type="ChEBI" id="CHEBI:78442"/>
        <dbReference type="ChEBI" id="CHEBI:78494"/>
        <dbReference type="ChEBI" id="CHEBI:133041"/>
        <dbReference type="EC" id="2.3.2.29"/>
    </reaction>
</comment>
<dbReference type="Pfam" id="PF04376">
    <property type="entry name" value="ATE_N"/>
    <property type="match status" value="1"/>
</dbReference>
<keyword evidence="8" id="KW-1185">Reference proteome</keyword>
<comment type="subcellular location">
    <subcellularLocation>
        <location evidence="4">Cytoplasm</location>
    </subcellularLocation>
</comment>
<dbReference type="NCBIfam" id="NF002343">
    <property type="entry name" value="PRK01305.1-4"/>
    <property type="match status" value="1"/>
</dbReference>
<name>A0A1E5QBV6_9PROT</name>
<dbReference type="PANTHER" id="PTHR21367:SF1">
    <property type="entry name" value="ARGINYL-TRNA--PROTEIN TRANSFERASE 1"/>
    <property type="match status" value="1"/>
</dbReference>
<comment type="caution">
    <text evidence="7">The sequence shown here is derived from an EMBL/GenBank/DDBJ whole genome shotgun (WGS) entry which is preliminary data.</text>
</comment>
<dbReference type="GO" id="GO:0008914">
    <property type="term" value="F:leucyl-tRNA--protein transferase activity"/>
    <property type="evidence" value="ECO:0007669"/>
    <property type="project" value="UniProtKB-UniRule"/>
</dbReference>
<dbReference type="InterPro" id="IPR016181">
    <property type="entry name" value="Acyl_CoA_acyltransferase"/>
</dbReference>
<comment type="function">
    <text evidence="4">Functions in the N-end rule pathway of protein degradation where it conjugates Leu from its aminoacyl-tRNA to the N-termini of proteins containing an N-terminal aspartate or glutamate.</text>
</comment>
<dbReference type="InterPro" id="IPR030700">
    <property type="entry name" value="N-end_Aminoacyl_Trfase"/>
</dbReference>
<evidence type="ECO:0000313" key="7">
    <source>
        <dbReference type="EMBL" id="OEJ69433.1"/>
    </source>
</evidence>
<dbReference type="STRING" id="28181.BEN30_03245"/>
<feature type="domain" description="N-end rule aminoacyl transferase C-terminal" evidence="6">
    <location>
        <begin position="108"/>
        <end position="230"/>
    </location>
</feature>
<keyword evidence="2 4" id="KW-0808">Transferase</keyword>
<dbReference type="PIRSF" id="PIRSF037208">
    <property type="entry name" value="ATE_pro_prd"/>
    <property type="match status" value="1"/>
</dbReference>
<gene>
    <name evidence="4" type="primary">bpt</name>
    <name evidence="7" type="ORF">BEN30_03245</name>
</gene>
<reference evidence="8" key="1">
    <citation type="submission" date="2016-07" db="EMBL/GenBank/DDBJ databases">
        <authorList>
            <person name="Florea S."/>
            <person name="Webb J.S."/>
            <person name="Jaromczyk J."/>
            <person name="Schardl C.L."/>
        </authorList>
    </citation>
    <scope>NUCLEOTIDE SEQUENCE [LARGE SCALE GENOMIC DNA]</scope>
    <source>
        <strain evidence="8">MV-1</strain>
    </source>
</reference>
<dbReference type="HAMAP" id="MF_00689">
    <property type="entry name" value="Bpt"/>
    <property type="match status" value="1"/>
</dbReference>
<dbReference type="NCBIfam" id="NF002346">
    <property type="entry name" value="PRK01305.2-3"/>
    <property type="match status" value="1"/>
</dbReference>
<dbReference type="Pfam" id="PF04377">
    <property type="entry name" value="ATE_C"/>
    <property type="match status" value="1"/>
</dbReference>
<sequence length="249" mass="28279">MRYDTASKTHFFFTTTPLPCPYLADRIERRMVTELMGPEAKALNDKLSLAGFRRSHTIAYAPVCDGCSACVSVRVPVRDFVPSRTQRRIQTRNADLEVGERAAVASREQYDLFKAYIDTRHGDGDMALMGHSDYRALVEETPVHSNLVEFRSESGELLAGCLVDRLADGLSAVYSFFSTTDPSRSLGTFVVLWLIERARELDLDYVYLGYWVQGSPKMDYKRNFRPLEAYTPDGWKRLGTPLHRKSSET</sequence>
<proteinExistence type="inferred from homology"/>
<dbReference type="GO" id="GO:0071596">
    <property type="term" value="P:ubiquitin-dependent protein catabolic process via the N-end rule pathway"/>
    <property type="evidence" value="ECO:0007669"/>
    <property type="project" value="InterPro"/>
</dbReference>
<evidence type="ECO:0000259" key="5">
    <source>
        <dbReference type="Pfam" id="PF04376"/>
    </source>
</evidence>
<dbReference type="GO" id="GO:0004057">
    <property type="term" value="F:arginyl-tRNA--protein transferase activity"/>
    <property type="evidence" value="ECO:0007669"/>
    <property type="project" value="InterPro"/>
</dbReference>
<dbReference type="OrthoDB" id="9782022at2"/>
<dbReference type="EMBL" id="MCGG01000007">
    <property type="protein sequence ID" value="OEJ69433.1"/>
    <property type="molecule type" value="Genomic_DNA"/>
</dbReference>
<dbReference type="GO" id="GO:0005737">
    <property type="term" value="C:cytoplasm"/>
    <property type="evidence" value="ECO:0007669"/>
    <property type="project" value="UniProtKB-SubCell"/>
</dbReference>
<comment type="similarity">
    <text evidence="4">Belongs to the R-transferase family. Bpt subfamily.</text>
</comment>
<dbReference type="AlphaFoldDB" id="A0A1E5QBV6"/>
<organism evidence="7 8">
    <name type="scientific">Magnetovibrio blakemorei</name>
    <dbReference type="NCBI Taxonomy" id="28181"/>
    <lineage>
        <taxon>Bacteria</taxon>
        <taxon>Pseudomonadati</taxon>
        <taxon>Pseudomonadota</taxon>
        <taxon>Alphaproteobacteria</taxon>
        <taxon>Rhodospirillales</taxon>
        <taxon>Magnetovibrionaceae</taxon>
        <taxon>Magnetovibrio</taxon>
    </lineage>
</organism>
<dbReference type="EC" id="2.3.2.29" evidence="4"/>
<evidence type="ECO:0000256" key="2">
    <source>
        <dbReference type="ARBA" id="ARBA00022679"/>
    </source>
</evidence>